<keyword evidence="3" id="KW-0812">Transmembrane</keyword>
<feature type="compositionally biased region" description="Polar residues" evidence="2">
    <location>
        <begin position="691"/>
        <end position="720"/>
    </location>
</feature>
<feature type="compositionally biased region" description="Low complexity" evidence="2">
    <location>
        <begin position="86"/>
        <end position="100"/>
    </location>
</feature>
<feature type="region of interest" description="Disordered" evidence="2">
    <location>
        <begin position="35"/>
        <end position="59"/>
    </location>
</feature>
<dbReference type="SUPFAM" id="SSF56300">
    <property type="entry name" value="Metallo-dependent phosphatases"/>
    <property type="match status" value="1"/>
</dbReference>
<feature type="compositionally biased region" description="Polar residues" evidence="2">
    <location>
        <begin position="126"/>
        <end position="135"/>
    </location>
</feature>
<feature type="compositionally biased region" description="Basic and acidic residues" evidence="2">
    <location>
        <begin position="358"/>
        <end position="372"/>
    </location>
</feature>
<evidence type="ECO:0008006" key="6">
    <source>
        <dbReference type="Google" id="ProtNLM"/>
    </source>
</evidence>
<dbReference type="PANTHER" id="PTHR13315:SF4">
    <property type="entry name" value="METALLOPHOSPHOESTERASE, ISOFORM E"/>
    <property type="match status" value="1"/>
</dbReference>
<dbReference type="GO" id="GO:0016020">
    <property type="term" value="C:membrane"/>
    <property type="evidence" value="ECO:0007669"/>
    <property type="project" value="GOC"/>
</dbReference>
<keyword evidence="5" id="KW-1185">Reference proteome</keyword>
<protein>
    <recommendedName>
        <fullName evidence="6">Calcineurin-like phosphoesterase domain-containing protein</fullName>
    </recommendedName>
</protein>
<dbReference type="Proteomes" id="UP000823405">
    <property type="component" value="Unassembled WGS sequence"/>
</dbReference>
<dbReference type="InterPro" id="IPR029052">
    <property type="entry name" value="Metallo-depent_PP-like"/>
</dbReference>
<dbReference type="Gene3D" id="3.60.21.10">
    <property type="match status" value="1"/>
</dbReference>
<feature type="region of interest" description="Disordered" evidence="2">
    <location>
        <begin position="1"/>
        <end position="22"/>
    </location>
</feature>
<dbReference type="GO" id="GO:0005783">
    <property type="term" value="C:endoplasmic reticulum"/>
    <property type="evidence" value="ECO:0007669"/>
    <property type="project" value="TreeGrafter"/>
</dbReference>
<feature type="transmembrane region" description="Helical" evidence="3">
    <location>
        <begin position="631"/>
        <end position="650"/>
    </location>
</feature>
<accession>A0A9P6R0M7</accession>
<dbReference type="InterPro" id="IPR033308">
    <property type="entry name" value="PGAP5/Cdc1/Ted1"/>
</dbReference>
<comment type="caution">
    <text evidence="4">The sequence shown here is derived from an EMBL/GenBank/DDBJ whole genome shotgun (WGS) entry which is preliminary data.</text>
</comment>
<feature type="region of interest" description="Disordered" evidence="2">
    <location>
        <begin position="342"/>
        <end position="372"/>
    </location>
</feature>
<dbReference type="PANTHER" id="PTHR13315">
    <property type="entry name" value="METALLO PHOSPHOESTERASE RELATED"/>
    <property type="match status" value="1"/>
</dbReference>
<feature type="compositionally biased region" description="Polar residues" evidence="2">
    <location>
        <begin position="101"/>
        <end position="117"/>
    </location>
</feature>
<evidence type="ECO:0000256" key="2">
    <source>
        <dbReference type="SAM" id="MobiDB-lite"/>
    </source>
</evidence>
<evidence type="ECO:0000313" key="4">
    <source>
        <dbReference type="EMBL" id="KAG0304800.1"/>
    </source>
</evidence>
<evidence type="ECO:0000256" key="1">
    <source>
        <dbReference type="ARBA" id="ARBA00023136"/>
    </source>
</evidence>
<proteinExistence type="predicted"/>
<sequence>MARYDSIPTYDDDLPYDSSTANSSRLQQFNSVPFTSSSSFPPFSSSSSPPIASYSNNHNNNTSINTNSSLFPDFTNTIRTRASSIISISSSSPRSSTAAAGNTSQRSSYSDHGSESSAPFMPLLPHNTNSNSSASNLEEGGLTLYPFSPPGIAAALTSAFSSIQPRDSSDTTGSENDNSSGKKKPAIRTPRHIIRLRWIWVLALLAGEHGSFWVMVQRCSWPESSSWDKSEEAFSNRYRMAIIADPQLTDWMSYRQSGLLLALVEMYTDIYMKRSFRRLHASLRPDAVLFLGDLNDGGRNTDEPTFVKNTGRFFEWVFATKSSAWNQDPIVSDALPGETAEFALPEEPQNSNSNSDSQVKKRQELTPDEKATNVDITGHFVQRVEAPLEATERQKIKDSGRSLRLYVAGNHDVGFGDTLIRSSMMRYKRVFGSVNYEVNVGNHSLVVLDTLALSSGVPSIRDESQQFLDHIKQEQPSLPRILFTHVPLFRLDTTSCGKPRETEQLIKDSRGEQYQNMVNSPLSREILESIQPDMVFSGDDHDWCEIAHPTTGGNLTPEVTLRTFSFAQGIQRPAFVMMTLFNPDLKPKNVYPVVPVEAGLPVSNAFAMETVERPSGDTTFVYDECMLPWQMMIYLLYGVLLVLSLNWIIVRQFRWMVVSRQRVKSSSVLGRWRNNNIYSNNRNDTGPIDTNAGSVTNDDSVGTSSSRADQQLDGTTLTDNRQSDQEREQELYYDDEAVEPLSLGTSGSSTGTREKKMMRRWPLCTGLFWKRVVRDLWDVAKYVIPFYVFLFVCSIL</sequence>
<reference evidence="4" key="1">
    <citation type="journal article" date="2020" name="Fungal Divers.">
        <title>Resolving the Mortierellaceae phylogeny through synthesis of multi-gene phylogenetics and phylogenomics.</title>
        <authorList>
            <person name="Vandepol N."/>
            <person name="Liber J."/>
            <person name="Desiro A."/>
            <person name="Na H."/>
            <person name="Kennedy M."/>
            <person name="Barry K."/>
            <person name="Grigoriev I.V."/>
            <person name="Miller A.N."/>
            <person name="O'Donnell K."/>
            <person name="Stajich J.E."/>
            <person name="Bonito G."/>
        </authorList>
    </citation>
    <scope>NUCLEOTIDE SEQUENCE</scope>
    <source>
        <strain evidence="4">NVP60</strain>
    </source>
</reference>
<feature type="compositionally biased region" description="Polar residues" evidence="2">
    <location>
        <begin position="163"/>
        <end position="179"/>
    </location>
</feature>
<feature type="region of interest" description="Disordered" evidence="2">
    <location>
        <begin position="163"/>
        <end position="186"/>
    </location>
</feature>
<evidence type="ECO:0000313" key="5">
    <source>
        <dbReference type="Proteomes" id="UP000823405"/>
    </source>
</evidence>
<keyword evidence="1 3" id="KW-0472">Membrane</keyword>
<name>A0A9P6R0M7_9FUNG</name>
<dbReference type="EMBL" id="JAAAIN010001272">
    <property type="protein sequence ID" value="KAG0304800.1"/>
    <property type="molecule type" value="Genomic_DNA"/>
</dbReference>
<dbReference type="GO" id="GO:0006506">
    <property type="term" value="P:GPI anchor biosynthetic process"/>
    <property type="evidence" value="ECO:0007669"/>
    <property type="project" value="InterPro"/>
</dbReference>
<feature type="region of interest" description="Disordered" evidence="2">
    <location>
        <begin position="86"/>
        <end position="135"/>
    </location>
</feature>
<feature type="compositionally biased region" description="Polar residues" evidence="2">
    <location>
        <begin position="348"/>
        <end position="357"/>
    </location>
</feature>
<dbReference type="OrthoDB" id="5977743at2759"/>
<dbReference type="AlphaFoldDB" id="A0A9P6R0M7"/>
<organism evidence="4 5">
    <name type="scientific">Linnemannia gamsii</name>
    <dbReference type="NCBI Taxonomy" id="64522"/>
    <lineage>
        <taxon>Eukaryota</taxon>
        <taxon>Fungi</taxon>
        <taxon>Fungi incertae sedis</taxon>
        <taxon>Mucoromycota</taxon>
        <taxon>Mortierellomycotina</taxon>
        <taxon>Mortierellomycetes</taxon>
        <taxon>Mortierellales</taxon>
        <taxon>Mortierellaceae</taxon>
        <taxon>Linnemannia</taxon>
    </lineage>
</organism>
<keyword evidence="3" id="KW-1133">Transmembrane helix</keyword>
<gene>
    <name evidence="4" type="ORF">BGZ97_001336</name>
</gene>
<evidence type="ECO:0000256" key="3">
    <source>
        <dbReference type="SAM" id="Phobius"/>
    </source>
</evidence>
<feature type="region of interest" description="Disordered" evidence="2">
    <location>
        <begin position="680"/>
        <end position="729"/>
    </location>
</feature>